<evidence type="ECO:0000313" key="3">
    <source>
        <dbReference type="Proteomes" id="UP001152797"/>
    </source>
</evidence>
<accession>A0A9P1DM12</accession>
<comment type="caution">
    <text evidence="1">The sequence shown here is derived from an EMBL/GenBank/DDBJ whole genome shotgun (WGS) entry which is preliminary data.</text>
</comment>
<name>A0A9P1DM12_9DINO</name>
<evidence type="ECO:0000313" key="2">
    <source>
        <dbReference type="EMBL" id="CAL1166177.1"/>
    </source>
</evidence>
<organism evidence="1">
    <name type="scientific">Cladocopium goreaui</name>
    <dbReference type="NCBI Taxonomy" id="2562237"/>
    <lineage>
        <taxon>Eukaryota</taxon>
        <taxon>Sar</taxon>
        <taxon>Alveolata</taxon>
        <taxon>Dinophyceae</taxon>
        <taxon>Suessiales</taxon>
        <taxon>Symbiodiniaceae</taxon>
        <taxon>Cladocopium</taxon>
    </lineage>
</organism>
<sequence>MKAKALAKAVLKEAEEARTLNVSIEGLECSGELCKALTLHANNQTEMYRKLSHLVAQGVDDEATYNELFEQAGGLTTWFKARKKVANSMRMAATSASASSSGTQ</sequence>
<evidence type="ECO:0000313" key="1">
    <source>
        <dbReference type="EMBL" id="CAI4012802.1"/>
    </source>
</evidence>
<dbReference type="AlphaFoldDB" id="A0A9P1DM12"/>
<reference evidence="1" key="1">
    <citation type="submission" date="2022-10" db="EMBL/GenBank/DDBJ databases">
        <authorList>
            <person name="Chen Y."/>
            <person name="Dougan E. K."/>
            <person name="Chan C."/>
            <person name="Rhodes N."/>
            <person name="Thang M."/>
        </authorList>
    </citation>
    <scope>NUCLEOTIDE SEQUENCE</scope>
</reference>
<gene>
    <name evidence="1" type="ORF">C1SCF055_LOCUS37829</name>
</gene>
<keyword evidence="3" id="KW-1185">Reference proteome</keyword>
<dbReference type="EMBL" id="CAMXCT010005591">
    <property type="protein sequence ID" value="CAI4012802.1"/>
    <property type="molecule type" value="Genomic_DNA"/>
</dbReference>
<protein>
    <submittedName>
        <fullName evidence="1">Uncharacterized protein</fullName>
    </submittedName>
</protein>
<proteinExistence type="predicted"/>
<dbReference type="EMBL" id="CAMXCT020005591">
    <property type="protein sequence ID" value="CAL1166177.1"/>
    <property type="molecule type" value="Genomic_DNA"/>
</dbReference>
<dbReference type="EMBL" id="CAMXCT030005591">
    <property type="protein sequence ID" value="CAL4800114.1"/>
    <property type="molecule type" value="Genomic_DNA"/>
</dbReference>
<dbReference type="Proteomes" id="UP001152797">
    <property type="component" value="Unassembled WGS sequence"/>
</dbReference>
<reference evidence="2" key="2">
    <citation type="submission" date="2024-04" db="EMBL/GenBank/DDBJ databases">
        <authorList>
            <person name="Chen Y."/>
            <person name="Shah S."/>
            <person name="Dougan E. K."/>
            <person name="Thang M."/>
            <person name="Chan C."/>
        </authorList>
    </citation>
    <scope>NUCLEOTIDE SEQUENCE [LARGE SCALE GENOMIC DNA]</scope>
</reference>